<gene>
    <name evidence="1" type="ORF">CINC_LOCUS6087</name>
</gene>
<accession>A0A9P0BTX7</accession>
<evidence type="ECO:0000313" key="1">
    <source>
        <dbReference type="EMBL" id="CAH0594091.1"/>
    </source>
</evidence>
<dbReference type="EMBL" id="LR824023">
    <property type="protein sequence ID" value="CAH0594091.1"/>
    <property type="molecule type" value="Genomic_DNA"/>
</dbReference>
<reference evidence="1" key="1">
    <citation type="submission" date="2021-12" db="EMBL/GenBank/DDBJ databases">
        <authorList>
            <person name="King R."/>
        </authorList>
    </citation>
    <scope>NUCLEOTIDE SEQUENCE</scope>
</reference>
<sequence>MPSKMSRSVSICCSLNILRSKRYAKGPTIEAIARFLSQSTDVSSFRSIYKNGNAATVVIHEESDGNGSGMLVARTSTSVIIPENGIIVSGTSELVKCIKGAGEAFWKTDKLISLSSDLPSDITKYDGLIFSDISLMTPAVPKPKVKPEPLDVPAIPGVPEVPVPEFPVPGLPDVAVPIVPELPSPEIPPEFPMPKPKPKPGKPKIPLPGKPEPIVPDFPMPGLPVPIVPDPWEPVLPTLPPEKPLDEPSSNLDPSKIACVYQNLGNVVTLVVKKVMFLKNEIHIFLNAQLFDCQSGHNYDVLFCTQVEDEETVWENSKHGHSNKTLRPLQLLCTN</sequence>
<protein>
    <submittedName>
        <fullName evidence="1">Uncharacterized protein</fullName>
    </submittedName>
</protein>
<evidence type="ECO:0000313" key="2">
    <source>
        <dbReference type="Proteomes" id="UP001154114"/>
    </source>
</evidence>
<proteinExistence type="predicted"/>
<name>A0A9P0BTX7_CHRIL</name>
<dbReference type="Proteomes" id="UP001154114">
    <property type="component" value="Chromosome 20"/>
</dbReference>
<dbReference type="AlphaFoldDB" id="A0A9P0BTX7"/>
<keyword evidence="2" id="KW-1185">Reference proteome</keyword>
<organism evidence="1 2">
    <name type="scientific">Chrysodeixis includens</name>
    <name type="common">Soybean looper</name>
    <name type="synonym">Pseudoplusia includens</name>
    <dbReference type="NCBI Taxonomy" id="689277"/>
    <lineage>
        <taxon>Eukaryota</taxon>
        <taxon>Metazoa</taxon>
        <taxon>Ecdysozoa</taxon>
        <taxon>Arthropoda</taxon>
        <taxon>Hexapoda</taxon>
        <taxon>Insecta</taxon>
        <taxon>Pterygota</taxon>
        <taxon>Neoptera</taxon>
        <taxon>Endopterygota</taxon>
        <taxon>Lepidoptera</taxon>
        <taxon>Glossata</taxon>
        <taxon>Ditrysia</taxon>
        <taxon>Noctuoidea</taxon>
        <taxon>Noctuidae</taxon>
        <taxon>Plusiinae</taxon>
        <taxon>Chrysodeixis</taxon>
    </lineage>
</organism>